<dbReference type="AlphaFoldDB" id="A0A5J4U9U2"/>
<gene>
    <name evidence="1" type="ORF">EZS28_037114</name>
</gene>
<accession>A0A5J4U9U2</accession>
<name>A0A5J4U9U2_9EUKA</name>
<evidence type="ECO:0000313" key="2">
    <source>
        <dbReference type="Proteomes" id="UP000324800"/>
    </source>
</evidence>
<organism evidence="1 2">
    <name type="scientific">Streblomastix strix</name>
    <dbReference type="NCBI Taxonomy" id="222440"/>
    <lineage>
        <taxon>Eukaryota</taxon>
        <taxon>Metamonada</taxon>
        <taxon>Preaxostyla</taxon>
        <taxon>Oxymonadida</taxon>
        <taxon>Streblomastigidae</taxon>
        <taxon>Streblomastix</taxon>
    </lineage>
</organism>
<dbReference type="EMBL" id="SNRW01018414">
    <property type="protein sequence ID" value="KAA6367357.1"/>
    <property type="molecule type" value="Genomic_DNA"/>
</dbReference>
<sequence>CCTTTLRRKVNLHPDTDERRRIWGLIIRPGLQRSHFTRNSTIACVETDTRTRKLRPNQSTSRPLLRSHDVTRTADSTAGDVYTNLNRISILFRITDTKTLDIIAIPGIWHVPGNTTILRFSVTKHLVTGPTYSRLQYLIIQTAKHYGSAKLSRPSNLLIKLPKLET</sequence>
<protein>
    <submittedName>
        <fullName evidence="1">Uncharacterized protein</fullName>
    </submittedName>
</protein>
<dbReference type="Proteomes" id="UP000324800">
    <property type="component" value="Unassembled WGS sequence"/>
</dbReference>
<comment type="caution">
    <text evidence="1">The sequence shown here is derived from an EMBL/GenBank/DDBJ whole genome shotgun (WGS) entry which is preliminary data.</text>
</comment>
<reference evidence="1 2" key="1">
    <citation type="submission" date="2019-03" db="EMBL/GenBank/DDBJ databases">
        <title>Single cell metagenomics reveals metabolic interactions within the superorganism composed of flagellate Streblomastix strix and complex community of Bacteroidetes bacteria on its surface.</title>
        <authorList>
            <person name="Treitli S.C."/>
            <person name="Kolisko M."/>
            <person name="Husnik F."/>
            <person name="Keeling P."/>
            <person name="Hampl V."/>
        </authorList>
    </citation>
    <scope>NUCLEOTIDE SEQUENCE [LARGE SCALE GENOMIC DNA]</scope>
    <source>
        <strain evidence="1">ST1C</strain>
    </source>
</reference>
<evidence type="ECO:0000313" key="1">
    <source>
        <dbReference type="EMBL" id="KAA6367357.1"/>
    </source>
</evidence>
<feature type="non-terminal residue" evidence="1">
    <location>
        <position position="1"/>
    </location>
</feature>
<proteinExistence type="predicted"/>